<name>A0A918FBU0_9DEIO</name>
<dbReference type="Pfam" id="PF03320">
    <property type="entry name" value="FBPase_glpX"/>
    <property type="match status" value="1"/>
</dbReference>
<feature type="binding site" evidence="8">
    <location>
        <position position="97"/>
    </location>
    <ligand>
        <name>Mn(2+)</name>
        <dbReference type="ChEBI" id="CHEBI:29035"/>
        <label>1</label>
    </ligand>
</feature>
<feature type="binding site" evidence="8">
    <location>
        <position position="124"/>
    </location>
    <ligand>
        <name>Mn(2+)</name>
        <dbReference type="ChEBI" id="CHEBI:29035"/>
        <label>2</label>
    </ligand>
</feature>
<feature type="binding site" evidence="8">
    <location>
        <position position="127"/>
    </location>
    <ligand>
        <name>Mn(2+)</name>
        <dbReference type="ChEBI" id="CHEBI:29035"/>
        <label>2</label>
    </ligand>
</feature>
<sequence length="360" mass="38015">MEALPAQLEGRFVLRYGMTTGHPDLPPSAAPAAPLLEELALEHALVLQTARVTEAAALAASRLVGMGDKNAVDAAGTEAMRRVLNSLDLRATVVIGEGEMDEAPMLYIGETLGSGRHEVDIAVDPVEGTVVTAKGLPNGLAVIAISEQGGLMHAPDCYMDKLVVPPPAAGRVHLDWPVEANLAAIAQSLERRVEDLLIVILDRERHQGLIQRVRGAGARVKLIGDGDVVAGLAVGVRGTGVHALMGSGGAPEGVLTAAALKCLGAEIQGRFLAEDDSQRARFREMGVEEGRVYRTHELAPGKQMAFSATGITDGELLQGVRRFGGGARTHTIVMGYATRVVRFLDSIHLEAEGARVHIRV</sequence>
<evidence type="ECO:0000256" key="8">
    <source>
        <dbReference type="PIRSR" id="PIRSR004532-1"/>
    </source>
</evidence>
<comment type="catalytic activity">
    <reaction evidence="1">
        <text>beta-D-fructose 1,6-bisphosphate + H2O = beta-D-fructose 6-phosphate + phosphate</text>
        <dbReference type="Rhea" id="RHEA:11064"/>
        <dbReference type="ChEBI" id="CHEBI:15377"/>
        <dbReference type="ChEBI" id="CHEBI:32966"/>
        <dbReference type="ChEBI" id="CHEBI:43474"/>
        <dbReference type="ChEBI" id="CHEBI:57634"/>
        <dbReference type="EC" id="3.1.3.11"/>
    </reaction>
</comment>
<keyword evidence="3 8" id="KW-0479">Metal-binding</keyword>
<evidence type="ECO:0000256" key="4">
    <source>
        <dbReference type="ARBA" id="ARBA00022801"/>
    </source>
</evidence>
<evidence type="ECO:0000256" key="3">
    <source>
        <dbReference type="ARBA" id="ARBA00022723"/>
    </source>
</evidence>
<keyword evidence="4" id="KW-0378">Hydrolase</keyword>
<reference evidence="10" key="2">
    <citation type="submission" date="2020-09" db="EMBL/GenBank/DDBJ databases">
        <authorList>
            <person name="Sun Q."/>
            <person name="Ohkuma M."/>
        </authorList>
    </citation>
    <scope>NUCLEOTIDE SEQUENCE</scope>
    <source>
        <strain evidence="10">JCM 31311</strain>
    </source>
</reference>
<organism evidence="10 11">
    <name type="scientific">Deinococcus ruber</name>
    <dbReference type="NCBI Taxonomy" id="1848197"/>
    <lineage>
        <taxon>Bacteria</taxon>
        <taxon>Thermotogati</taxon>
        <taxon>Deinococcota</taxon>
        <taxon>Deinococci</taxon>
        <taxon>Deinococcales</taxon>
        <taxon>Deinococcaceae</taxon>
        <taxon>Deinococcus</taxon>
    </lineage>
</organism>
<feature type="binding site" evidence="9">
    <location>
        <begin position="127"/>
        <end position="129"/>
    </location>
    <ligand>
        <name>substrate</name>
    </ligand>
</feature>
<evidence type="ECO:0000313" key="10">
    <source>
        <dbReference type="EMBL" id="GGR25037.1"/>
    </source>
</evidence>
<protein>
    <recommendedName>
        <fullName evidence="7">Fructose-1,6-bisphosphatase</fullName>
    </recommendedName>
</protein>
<feature type="binding site" evidence="9">
    <location>
        <position position="249"/>
    </location>
    <ligand>
        <name>substrate</name>
    </ligand>
</feature>
<dbReference type="PANTHER" id="PTHR30447:SF0">
    <property type="entry name" value="FRUCTOSE-1,6-BISPHOSPHATASE 1 CLASS 2-RELATED"/>
    <property type="match status" value="1"/>
</dbReference>
<feature type="binding site" evidence="9">
    <location>
        <begin position="225"/>
        <end position="227"/>
    </location>
    <ligand>
        <name>substrate</name>
    </ligand>
</feature>
<dbReference type="InterPro" id="IPR004464">
    <property type="entry name" value="FBPase_class-2/SBPase"/>
</dbReference>
<evidence type="ECO:0000256" key="9">
    <source>
        <dbReference type="PIRSR" id="PIRSR004532-2"/>
    </source>
</evidence>
<accession>A0A918FBU0</accession>
<dbReference type="Gene3D" id="3.40.190.90">
    <property type="match status" value="1"/>
</dbReference>
<dbReference type="Gene3D" id="3.30.540.10">
    <property type="entry name" value="Fructose-1,6-Bisphosphatase, subunit A, domain 1"/>
    <property type="match status" value="1"/>
</dbReference>
<evidence type="ECO:0000256" key="5">
    <source>
        <dbReference type="ARBA" id="ARBA00023211"/>
    </source>
</evidence>
<dbReference type="AlphaFoldDB" id="A0A918FBU0"/>
<dbReference type="GO" id="GO:0005829">
    <property type="term" value="C:cytosol"/>
    <property type="evidence" value="ECO:0007669"/>
    <property type="project" value="TreeGrafter"/>
</dbReference>
<dbReference type="SUPFAM" id="SSF56655">
    <property type="entry name" value="Carbohydrate phosphatase"/>
    <property type="match status" value="1"/>
</dbReference>
<feature type="binding site" evidence="9">
    <location>
        <position position="158"/>
    </location>
    <ligand>
        <name>substrate</name>
    </ligand>
</feature>
<dbReference type="PANTHER" id="PTHR30447">
    <property type="entry name" value="FRUCTOSE-1,6-BISPHOSPHATASE CLASS 2"/>
    <property type="match status" value="1"/>
</dbReference>
<dbReference type="GO" id="GO:0006094">
    <property type="term" value="P:gluconeogenesis"/>
    <property type="evidence" value="ECO:0007669"/>
    <property type="project" value="InterPro"/>
</dbReference>
<keyword evidence="6 7" id="KW-0119">Carbohydrate metabolism</keyword>
<feature type="binding site" evidence="8">
    <location>
        <position position="252"/>
    </location>
    <ligand>
        <name>Mn(2+)</name>
        <dbReference type="ChEBI" id="CHEBI:29035"/>
        <label>2</label>
    </ligand>
</feature>
<comment type="similarity">
    <text evidence="2 7">Belongs to the FBPase class 2 family.</text>
</comment>
<evidence type="ECO:0000256" key="1">
    <source>
        <dbReference type="ARBA" id="ARBA00001273"/>
    </source>
</evidence>
<dbReference type="GO" id="GO:0006071">
    <property type="term" value="P:glycerol metabolic process"/>
    <property type="evidence" value="ECO:0007669"/>
    <property type="project" value="InterPro"/>
</dbReference>
<dbReference type="EMBL" id="BMQL01000034">
    <property type="protein sequence ID" value="GGR25037.1"/>
    <property type="molecule type" value="Genomic_DNA"/>
</dbReference>
<feature type="binding site" evidence="8">
    <location>
        <position position="73"/>
    </location>
    <ligand>
        <name>Mn(2+)</name>
        <dbReference type="ChEBI" id="CHEBI:29035"/>
        <label>1</label>
    </ligand>
</feature>
<evidence type="ECO:0000313" key="11">
    <source>
        <dbReference type="Proteomes" id="UP000603865"/>
    </source>
</evidence>
<dbReference type="PIRSF" id="PIRSF004532">
    <property type="entry name" value="GlpX"/>
    <property type="match status" value="1"/>
</dbReference>
<feature type="binding site" evidence="9">
    <location>
        <begin position="203"/>
        <end position="205"/>
    </location>
    <ligand>
        <name>substrate</name>
    </ligand>
</feature>
<evidence type="ECO:0000256" key="6">
    <source>
        <dbReference type="ARBA" id="ARBA00023277"/>
    </source>
</evidence>
<proteinExistence type="inferred from homology"/>
<gene>
    <name evidence="10" type="ORF">GCM10008957_40930</name>
</gene>
<dbReference type="FunFam" id="3.40.190.90:FF:000001">
    <property type="entry name" value="Fructose-1,6-bisphosphatase"/>
    <property type="match status" value="1"/>
</dbReference>
<reference evidence="10" key="1">
    <citation type="journal article" date="2014" name="Int. J. Syst. Evol. Microbiol.">
        <title>Complete genome sequence of Corynebacterium casei LMG S-19264T (=DSM 44701T), isolated from a smear-ripened cheese.</title>
        <authorList>
            <consortium name="US DOE Joint Genome Institute (JGI-PGF)"/>
            <person name="Walter F."/>
            <person name="Albersmeier A."/>
            <person name="Kalinowski J."/>
            <person name="Ruckert C."/>
        </authorList>
    </citation>
    <scope>NUCLEOTIDE SEQUENCE</scope>
    <source>
        <strain evidence="10">JCM 31311</strain>
    </source>
</reference>
<dbReference type="CDD" id="cd01516">
    <property type="entry name" value="FBPase_glpX"/>
    <property type="match status" value="1"/>
</dbReference>
<dbReference type="GO" id="GO:0030388">
    <property type="term" value="P:fructose 1,6-bisphosphate metabolic process"/>
    <property type="evidence" value="ECO:0007669"/>
    <property type="project" value="TreeGrafter"/>
</dbReference>
<keyword evidence="5 8" id="KW-0464">Manganese</keyword>
<comment type="caution">
    <text evidence="10">The sequence shown here is derived from an EMBL/GenBank/DDBJ whole genome shotgun (WGS) entry which is preliminary data.</text>
</comment>
<dbReference type="GO" id="GO:0042132">
    <property type="term" value="F:fructose 1,6-bisphosphate 1-phosphatase activity"/>
    <property type="evidence" value="ECO:0007669"/>
    <property type="project" value="UniProtKB-EC"/>
</dbReference>
<comment type="cofactor">
    <cofactor evidence="8">
        <name>Mn(2+)</name>
        <dbReference type="ChEBI" id="CHEBI:29035"/>
    </cofactor>
</comment>
<dbReference type="Proteomes" id="UP000603865">
    <property type="component" value="Unassembled WGS sequence"/>
</dbReference>
<keyword evidence="11" id="KW-1185">Reference proteome</keyword>
<evidence type="ECO:0000256" key="2">
    <source>
        <dbReference type="ARBA" id="ARBA00008989"/>
    </source>
</evidence>
<evidence type="ECO:0000256" key="7">
    <source>
        <dbReference type="PIRNR" id="PIRNR004532"/>
    </source>
</evidence>
<dbReference type="NCBIfam" id="TIGR00330">
    <property type="entry name" value="glpX"/>
    <property type="match status" value="1"/>
</dbReference>
<dbReference type="GO" id="GO:0046872">
    <property type="term" value="F:metal ion binding"/>
    <property type="evidence" value="ECO:0007669"/>
    <property type="project" value="UniProtKB-KW"/>
</dbReference>